<reference evidence="2 3" key="1">
    <citation type="submission" date="2024-01" db="EMBL/GenBank/DDBJ databases">
        <title>A draft genome for a cacao thread blight-causing isolate of Paramarasmius palmivorus.</title>
        <authorList>
            <person name="Baruah I.K."/>
            <person name="Bukari Y."/>
            <person name="Amoako-Attah I."/>
            <person name="Meinhardt L.W."/>
            <person name="Bailey B.A."/>
            <person name="Cohen S.P."/>
        </authorList>
    </citation>
    <scope>NUCLEOTIDE SEQUENCE [LARGE SCALE GENOMIC DNA]</scope>
    <source>
        <strain evidence="2 3">GH-12</strain>
    </source>
</reference>
<feature type="region of interest" description="Disordered" evidence="1">
    <location>
        <begin position="109"/>
        <end position="131"/>
    </location>
</feature>
<protein>
    <submittedName>
        <fullName evidence="2">Uncharacterized protein</fullName>
    </submittedName>
</protein>
<dbReference type="EMBL" id="JAYKXP010000094">
    <property type="protein sequence ID" value="KAK7027514.1"/>
    <property type="molecule type" value="Genomic_DNA"/>
</dbReference>
<organism evidence="2 3">
    <name type="scientific">Paramarasmius palmivorus</name>
    <dbReference type="NCBI Taxonomy" id="297713"/>
    <lineage>
        <taxon>Eukaryota</taxon>
        <taxon>Fungi</taxon>
        <taxon>Dikarya</taxon>
        <taxon>Basidiomycota</taxon>
        <taxon>Agaricomycotina</taxon>
        <taxon>Agaricomycetes</taxon>
        <taxon>Agaricomycetidae</taxon>
        <taxon>Agaricales</taxon>
        <taxon>Marasmiineae</taxon>
        <taxon>Marasmiaceae</taxon>
        <taxon>Paramarasmius</taxon>
    </lineage>
</organism>
<evidence type="ECO:0000256" key="1">
    <source>
        <dbReference type="SAM" id="MobiDB-lite"/>
    </source>
</evidence>
<evidence type="ECO:0000313" key="2">
    <source>
        <dbReference type="EMBL" id="KAK7027514.1"/>
    </source>
</evidence>
<gene>
    <name evidence="2" type="ORF">VNI00_015147</name>
</gene>
<sequence>MKLQARIPAALAALHNFIMDNDMENYLSDLRADKDATDPSPGAHVDIEDTVELNPYGELATGQVTEEEYQAALQKCNEIAEAMWEQYQKVLQSRTETEIDDYIMLEDILDEGGEEDGGDKVDEVDEDGEID</sequence>
<evidence type="ECO:0000313" key="3">
    <source>
        <dbReference type="Proteomes" id="UP001383192"/>
    </source>
</evidence>
<dbReference type="Proteomes" id="UP001383192">
    <property type="component" value="Unassembled WGS sequence"/>
</dbReference>
<name>A0AAW0BM75_9AGAR</name>
<dbReference type="AlphaFoldDB" id="A0AAW0BM75"/>
<proteinExistence type="predicted"/>
<keyword evidence="3" id="KW-1185">Reference proteome</keyword>
<accession>A0AAW0BM75</accession>
<comment type="caution">
    <text evidence="2">The sequence shown here is derived from an EMBL/GenBank/DDBJ whole genome shotgun (WGS) entry which is preliminary data.</text>
</comment>